<dbReference type="GO" id="GO:0046475">
    <property type="term" value="P:glycerophospholipid catabolic process"/>
    <property type="evidence" value="ECO:0007669"/>
    <property type="project" value="TreeGrafter"/>
</dbReference>
<keyword evidence="2 3" id="KW-0443">Lipid metabolism</keyword>
<dbReference type="SUPFAM" id="SSF52151">
    <property type="entry name" value="FabD/lysophospholipase-like"/>
    <property type="match status" value="1"/>
</dbReference>
<evidence type="ECO:0000256" key="3">
    <source>
        <dbReference type="PROSITE-ProRule" id="PRU00555"/>
    </source>
</evidence>
<dbReference type="PANTHER" id="PTHR10728">
    <property type="entry name" value="CYTOSOLIC PHOSPHOLIPASE A2"/>
    <property type="match status" value="1"/>
</dbReference>
<dbReference type="Ensembl" id="ENSHCOT00000003643.1">
    <property type="protein sequence ID" value="ENSHCOP00000021439.1"/>
    <property type="gene ID" value="ENSHCOG00000008280.1"/>
</dbReference>
<dbReference type="AlphaFoldDB" id="A0A3Q2YTW0"/>
<dbReference type="PANTHER" id="PTHR10728:SF32">
    <property type="entry name" value="CYTOSOLIC PHOSPHOLIPASE A2 BETA"/>
    <property type="match status" value="1"/>
</dbReference>
<feature type="domain" description="PLA2c" evidence="4">
    <location>
        <begin position="35"/>
        <end position="558"/>
    </location>
</feature>
<keyword evidence="6" id="KW-1185">Reference proteome</keyword>
<dbReference type="STRING" id="109280.ENSHCOP00000021439"/>
<dbReference type="SMART" id="SM00022">
    <property type="entry name" value="PLAc"/>
    <property type="match status" value="1"/>
</dbReference>
<proteinExistence type="predicted"/>
<keyword evidence="1 3" id="KW-0378">Hydrolase</keyword>
<dbReference type="GeneTree" id="ENSGT01030000234606"/>
<organism evidence="5 6">
    <name type="scientific">Hippocampus comes</name>
    <name type="common">Tiger tail seahorse</name>
    <dbReference type="NCBI Taxonomy" id="109280"/>
    <lineage>
        <taxon>Eukaryota</taxon>
        <taxon>Metazoa</taxon>
        <taxon>Chordata</taxon>
        <taxon>Craniata</taxon>
        <taxon>Vertebrata</taxon>
        <taxon>Euteleostomi</taxon>
        <taxon>Actinopterygii</taxon>
        <taxon>Neopterygii</taxon>
        <taxon>Teleostei</taxon>
        <taxon>Neoteleostei</taxon>
        <taxon>Acanthomorphata</taxon>
        <taxon>Syngnathiaria</taxon>
        <taxon>Syngnathiformes</taxon>
        <taxon>Syngnathoidei</taxon>
        <taxon>Syngnathidae</taxon>
        <taxon>Hippocampus</taxon>
    </lineage>
</organism>
<dbReference type="Gene3D" id="3.40.1090.10">
    <property type="entry name" value="Cytosolic phospholipase A2 catalytic domain"/>
    <property type="match status" value="1"/>
</dbReference>
<dbReference type="PROSITE" id="PS51210">
    <property type="entry name" value="PLA2C"/>
    <property type="match status" value="1"/>
</dbReference>
<dbReference type="InterPro" id="IPR016035">
    <property type="entry name" value="Acyl_Trfase/lysoPLipase"/>
</dbReference>
<name>A0A3Q2YTW0_HIPCM</name>
<evidence type="ECO:0000256" key="2">
    <source>
        <dbReference type="ARBA" id="ARBA00023098"/>
    </source>
</evidence>
<dbReference type="GO" id="GO:0005829">
    <property type="term" value="C:cytosol"/>
    <property type="evidence" value="ECO:0007669"/>
    <property type="project" value="TreeGrafter"/>
</dbReference>
<dbReference type="Proteomes" id="UP000264820">
    <property type="component" value="Unplaced"/>
</dbReference>
<evidence type="ECO:0000313" key="5">
    <source>
        <dbReference type="Ensembl" id="ENSHCOP00000021439.1"/>
    </source>
</evidence>
<reference evidence="5" key="2">
    <citation type="submission" date="2025-09" db="UniProtKB">
        <authorList>
            <consortium name="Ensembl"/>
        </authorList>
    </citation>
    <scope>IDENTIFICATION</scope>
</reference>
<evidence type="ECO:0000313" key="6">
    <source>
        <dbReference type="Proteomes" id="UP000264820"/>
    </source>
</evidence>
<reference evidence="5" key="1">
    <citation type="submission" date="2025-08" db="UniProtKB">
        <authorList>
            <consortium name="Ensembl"/>
        </authorList>
    </citation>
    <scope>IDENTIFICATION</scope>
</reference>
<evidence type="ECO:0000259" key="4">
    <source>
        <dbReference type="PROSITE" id="PS51210"/>
    </source>
</evidence>
<evidence type="ECO:0000256" key="1">
    <source>
        <dbReference type="ARBA" id="ARBA00022801"/>
    </source>
</evidence>
<accession>A0A3Q2YTW0</accession>
<dbReference type="OMA" id="ACWRLTV"/>
<dbReference type="GO" id="GO:0047498">
    <property type="term" value="F:calcium-dependent phospholipase A2 activity"/>
    <property type="evidence" value="ECO:0007669"/>
    <property type="project" value="TreeGrafter"/>
</dbReference>
<dbReference type="InterPro" id="IPR002642">
    <property type="entry name" value="LysoPLipase_cat_dom"/>
</dbReference>
<protein>
    <recommendedName>
        <fullName evidence="4">PLA2c domain-containing protein</fullName>
    </recommendedName>
</protein>
<dbReference type="Pfam" id="PF01735">
    <property type="entry name" value="PLA2_B"/>
    <property type="match status" value="1"/>
</dbReference>
<dbReference type="GO" id="GO:0005509">
    <property type="term" value="F:calcium ion binding"/>
    <property type="evidence" value="ECO:0007669"/>
    <property type="project" value="TreeGrafter"/>
</dbReference>
<sequence>MCSKLERIQNLYLLKFVYKYLPTVYSNLFFFPMIICSVDGHIAVRLDFDIPPQEKEFLKKRKLIVGQNMQKLFGLDSPPSVPTIAVVGSGGGSRAMTSLLGSLKSLKEIQVLDIVSYITGVSGSTWTMSALFRDANWSQDGIDRVIAEIRKEICKDALSLFSLEKMEYYRREMEEKMKEGHILSHTDLAGLLYEQTVFGEVSNLVNTLSEQRKTVNEGQNPLPIYTAVNVKERMGCESEAEWCEFTPYEVGFQKYGAFVRAEDYGSQFFLGHLIRKLPEIRIPYLIGKNVAARIVTHPGHFILNRSQLDCSEPENEPLTLDTQHMDPSSAVSRIISDFLMNRPFSSKEYNFMHGLFLHSSYNTHSNFTAWKESHPDAFPNLLTPSESFLQLIDSGHSINIGCAPVLRPEREVDVIICFDNSWTPNDIFKLTASYCQDHNMPFPRIDFTTLEEQPQREVYILEDMENPKAPVVIYFPLVNDSFRHFKEPGVKRETAEEIKAGEVDVKSSNSPFKTDQLVYSEEDFDSLVNLTAYNVANNKEIIIETLRKVLKSKMDIEI</sequence>
<dbReference type="GO" id="GO:0005544">
    <property type="term" value="F:calcium-dependent phospholipid binding"/>
    <property type="evidence" value="ECO:0007669"/>
    <property type="project" value="TreeGrafter"/>
</dbReference>
<keyword evidence="3" id="KW-0442">Lipid degradation</keyword>